<accession>X1T762</accession>
<dbReference type="PANTHER" id="PTHR30390:SF6">
    <property type="entry name" value="DNAA INITIATOR-ASSOCIATING PROTEIN DIAA"/>
    <property type="match status" value="1"/>
</dbReference>
<comment type="caution">
    <text evidence="1">The sequence shown here is derived from an EMBL/GenBank/DDBJ whole genome shotgun (WGS) entry which is preliminary data.</text>
</comment>
<name>X1T762_9ZZZZ</name>
<dbReference type="EMBL" id="BARW01007397">
    <property type="protein sequence ID" value="GAI87221.1"/>
    <property type="molecule type" value="Genomic_DNA"/>
</dbReference>
<dbReference type="AlphaFoldDB" id="X1T762"/>
<evidence type="ECO:0008006" key="2">
    <source>
        <dbReference type="Google" id="ProtNLM"/>
    </source>
</evidence>
<dbReference type="GO" id="GO:1901135">
    <property type="term" value="P:carbohydrate derivative metabolic process"/>
    <property type="evidence" value="ECO:0007669"/>
    <property type="project" value="InterPro"/>
</dbReference>
<dbReference type="SUPFAM" id="SSF53697">
    <property type="entry name" value="SIS domain"/>
    <property type="match status" value="1"/>
</dbReference>
<feature type="non-terminal residue" evidence="1">
    <location>
        <position position="1"/>
    </location>
</feature>
<organism evidence="1">
    <name type="scientific">marine sediment metagenome</name>
    <dbReference type="NCBI Taxonomy" id="412755"/>
    <lineage>
        <taxon>unclassified sequences</taxon>
        <taxon>metagenomes</taxon>
        <taxon>ecological metagenomes</taxon>
    </lineage>
</organism>
<dbReference type="PANTHER" id="PTHR30390">
    <property type="entry name" value="SEDOHEPTULOSE 7-PHOSPHATE ISOMERASE / DNAA INITIATOR-ASSOCIATING FACTOR FOR REPLICATION INITIATION"/>
    <property type="match status" value="1"/>
</dbReference>
<evidence type="ECO:0000313" key="1">
    <source>
        <dbReference type="EMBL" id="GAI87221.1"/>
    </source>
</evidence>
<dbReference type="GO" id="GO:0097367">
    <property type="term" value="F:carbohydrate derivative binding"/>
    <property type="evidence" value="ECO:0007669"/>
    <property type="project" value="InterPro"/>
</dbReference>
<proteinExistence type="predicted"/>
<protein>
    <recommendedName>
        <fullName evidence="2">Phosphoheptose isomerase</fullName>
    </recommendedName>
</protein>
<dbReference type="InterPro" id="IPR046348">
    <property type="entry name" value="SIS_dom_sf"/>
</dbReference>
<dbReference type="InterPro" id="IPR050099">
    <property type="entry name" value="SIS_GmhA/DiaA_subfam"/>
</dbReference>
<sequence length="55" mass="5837">GAVTIGLTGASGGKLKENVDYLLAVPSEDTPHIQESHIMIGHIICYLIEKELFGG</sequence>
<gene>
    <name evidence="1" type="ORF">S12H4_15412</name>
</gene>
<reference evidence="1" key="1">
    <citation type="journal article" date="2014" name="Front. Microbiol.">
        <title>High frequency of phylogenetically diverse reductive dehalogenase-homologous genes in deep subseafloor sedimentary metagenomes.</title>
        <authorList>
            <person name="Kawai M."/>
            <person name="Futagami T."/>
            <person name="Toyoda A."/>
            <person name="Takaki Y."/>
            <person name="Nishi S."/>
            <person name="Hori S."/>
            <person name="Arai W."/>
            <person name="Tsubouchi T."/>
            <person name="Morono Y."/>
            <person name="Uchiyama I."/>
            <person name="Ito T."/>
            <person name="Fujiyama A."/>
            <person name="Inagaki F."/>
            <person name="Takami H."/>
        </authorList>
    </citation>
    <scope>NUCLEOTIDE SEQUENCE</scope>
    <source>
        <strain evidence="1">Expedition CK06-06</strain>
    </source>
</reference>
<dbReference type="Gene3D" id="3.40.50.10490">
    <property type="entry name" value="Glucose-6-phosphate isomerase like protein, domain 1"/>
    <property type="match status" value="1"/>
</dbReference>